<evidence type="ECO:0000256" key="1">
    <source>
        <dbReference type="ARBA" id="ARBA00023015"/>
    </source>
</evidence>
<name>A0A174E1B1_9CLOT</name>
<dbReference type="SUPFAM" id="SSF53697">
    <property type="entry name" value="SIS domain"/>
    <property type="match status" value="1"/>
</dbReference>
<evidence type="ECO:0000259" key="4">
    <source>
        <dbReference type="PROSITE" id="PS51071"/>
    </source>
</evidence>
<dbReference type="PANTHER" id="PTHR30514">
    <property type="entry name" value="GLUCOKINASE"/>
    <property type="match status" value="1"/>
</dbReference>
<dbReference type="EMBL" id="MAPZ01000017">
    <property type="protein sequence ID" value="OBY11017.1"/>
    <property type="molecule type" value="Genomic_DNA"/>
</dbReference>
<dbReference type="eggNOG" id="COG1737">
    <property type="taxonomic scope" value="Bacteria"/>
</dbReference>
<evidence type="ECO:0000259" key="5">
    <source>
        <dbReference type="PROSITE" id="PS51464"/>
    </source>
</evidence>
<dbReference type="RefSeq" id="WP_027098691.1">
    <property type="nucleotide sequence ID" value="NZ_CABJAZ010000013.1"/>
</dbReference>
<gene>
    <name evidence="6" type="ORF">CP373A1_07610</name>
</gene>
<evidence type="ECO:0000313" key="7">
    <source>
        <dbReference type="Proteomes" id="UP000092714"/>
    </source>
</evidence>
<dbReference type="GO" id="GO:0003700">
    <property type="term" value="F:DNA-binding transcription factor activity"/>
    <property type="evidence" value="ECO:0007669"/>
    <property type="project" value="InterPro"/>
</dbReference>
<dbReference type="OrthoDB" id="63027at2"/>
<keyword evidence="7" id="KW-1185">Reference proteome</keyword>
<dbReference type="Proteomes" id="UP000092714">
    <property type="component" value="Unassembled WGS sequence"/>
</dbReference>
<dbReference type="InterPro" id="IPR035472">
    <property type="entry name" value="RpiR-like_SIS"/>
</dbReference>
<dbReference type="Gene3D" id="1.10.10.10">
    <property type="entry name" value="Winged helix-like DNA-binding domain superfamily/Winged helix DNA-binding domain"/>
    <property type="match status" value="1"/>
</dbReference>
<evidence type="ECO:0000256" key="2">
    <source>
        <dbReference type="ARBA" id="ARBA00023125"/>
    </source>
</evidence>
<dbReference type="CDD" id="cd05013">
    <property type="entry name" value="SIS_RpiR"/>
    <property type="match status" value="1"/>
</dbReference>
<keyword evidence="1" id="KW-0805">Transcription regulation</keyword>
<protein>
    <submittedName>
        <fullName evidence="6">Iron dicitrate transport regulator FecR</fullName>
    </submittedName>
</protein>
<proteinExistence type="predicted"/>
<dbReference type="Pfam" id="PF01380">
    <property type="entry name" value="SIS"/>
    <property type="match status" value="1"/>
</dbReference>
<comment type="caution">
    <text evidence="6">The sequence shown here is derived from an EMBL/GenBank/DDBJ whole genome shotgun (WGS) entry which is preliminary data.</text>
</comment>
<feature type="domain" description="SIS" evidence="5">
    <location>
        <begin position="111"/>
        <end position="250"/>
    </location>
</feature>
<dbReference type="PROSITE" id="PS51071">
    <property type="entry name" value="HTH_RPIR"/>
    <property type="match status" value="1"/>
</dbReference>
<dbReference type="InterPro" id="IPR000281">
    <property type="entry name" value="HTH_RpiR"/>
</dbReference>
<dbReference type="InterPro" id="IPR009057">
    <property type="entry name" value="Homeodomain-like_sf"/>
</dbReference>
<reference evidence="6 7" key="1">
    <citation type="submission" date="2016-06" db="EMBL/GenBank/DDBJ databases">
        <authorList>
            <person name="Kjaerup R.B."/>
            <person name="Dalgaard T.S."/>
            <person name="Juul-Madsen H.R."/>
        </authorList>
    </citation>
    <scope>NUCLEOTIDE SEQUENCE [LARGE SCALE GENOMIC DNA]</scope>
    <source>
        <strain evidence="6 7">373-A1</strain>
    </source>
</reference>
<dbReference type="PANTHER" id="PTHR30514:SF21">
    <property type="entry name" value="RPIR-FAMILY TRANSCRIPTIONAL REGULATOR"/>
    <property type="match status" value="1"/>
</dbReference>
<sequence length="265" mass="30695">MNKEIILRITHAKFKFTYVEEQIAEYFLGNNKPMSINDLADLLCVSPASITRFCKKIGLNNYKELIYLYNEHLKENDKINMNNISVDLQKSYFKIFNQIDGSFNREKIEDICDLIHSYRFMHIFALGLSATAAQDFKFRFSRMGKFIEVIYDKDAIDMATAVIEEGDLVFIFTLRGNKYLQKCAKALKEKGAKLVVITGNEHTKLNEYADIIIVTANLSGEESTGMISAQIPILIQIDLIHYYYVRKYKEVLEAWVSTEKVFNKE</sequence>
<feature type="domain" description="HTH rpiR-type" evidence="4">
    <location>
        <begin position="3"/>
        <end position="76"/>
    </location>
</feature>
<dbReference type="GO" id="GO:0097367">
    <property type="term" value="F:carbohydrate derivative binding"/>
    <property type="evidence" value="ECO:0007669"/>
    <property type="project" value="InterPro"/>
</dbReference>
<evidence type="ECO:0000313" key="6">
    <source>
        <dbReference type="EMBL" id="OBY11017.1"/>
    </source>
</evidence>
<dbReference type="InterPro" id="IPR046348">
    <property type="entry name" value="SIS_dom_sf"/>
</dbReference>
<dbReference type="GO" id="GO:1901135">
    <property type="term" value="P:carbohydrate derivative metabolic process"/>
    <property type="evidence" value="ECO:0007669"/>
    <property type="project" value="InterPro"/>
</dbReference>
<dbReference type="InterPro" id="IPR001347">
    <property type="entry name" value="SIS_dom"/>
</dbReference>
<dbReference type="Pfam" id="PF01418">
    <property type="entry name" value="HTH_6"/>
    <property type="match status" value="1"/>
</dbReference>
<dbReference type="GeneID" id="42776525"/>
<keyword evidence="2" id="KW-0238">DNA-binding</keyword>
<dbReference type="InterPro" id="IPR047640">
    <property type="entry name" value="RpiR-like"/>
</dbReference>
<evidence type="ECO:0000256" key="3">
    <source>
        <dbReference type="ARBA" id="ARBA00023163"/>
    </source>
</evidence>
<dbReference type="Gene3D" id="3.40.50.10490">
    <property type="entry name" value="Glucose-6-phosphate isomerase like protein, domain 1"/>
    <property type="match status" value="1"/>
</dbReference>
<keyword evidence="3" id="KW-0804">Transcription</keyword>
<accession>A0A174E1B1</accession>
<dbReference type="PROSITE" id="PS51464">
    <property type="entry name" value="SIS"/>
    <property type="match status" value="1"/>
</dbReference>
<dbReference type="SUPFAM" id="SSF46689">
    <property type="entry name" value="Homeodomain-like"/>
    <property type="match status" value="1"/>
</dbReference>
<dbReference type="GO" id="GO:0003677">
    <property type="term" value="F:DNA binding"/>
    <property type="evidence" value="ECO:0007669"/>
    <property type="project" value="UniProtKB-KW"/>
</dbReference>
<organism evidence="6 7">
    <name type="scientific">Clostridium paraputrificum</name>
    <dbReference type="NCBI Taxonomy" id="29363"/>
    <lineage>
        <taxon>Bacteria</taxon>
        <taxon>Bacillati</taxon>
        <taxon>Bacillota</taxon>
        <taxon>Clostridia</taxon>
        <taxon>Eubacteriales</taxon>
        <taxon>Clostridiaceae</taxon>
        <taxon>Clostridium</taxon>
    </lineage>
</organism>
<dbReference type="AlphaFoldDB" id="A0A174E1B1"/>
<dbReference type="InterPro" id="IPR036388">
    <property type="entry name" value="WH-like_DNA-bd_sf"/>
</dbReference>